<accession>X1NST8</accession>
<feature type="non-terminal residue" evidence="5">
    <location>
        <position position="206"/>
    </location>
</feature>
<dbReference type="CDD" id="cd15491">
    <property type="entry name" value="selB_III"/>
    <property type="match status" value="1"/>
</dbReference>
<evidence type="ECO:0000256" key="2">
    <source>
        <dbReference type="ARBA" id="ARBA00023134"/>
    </source>
</evidence>
<evidence type="ECO:0000259" key="4">
    <source>
        <dbReference type="Pfam" id="PF25461"/>
    </source>
</evidence>
<evidence type="ECO:0008006" key="6">
    <source>
        <dbReference type="Google" id="ProtNLM"/>
    </source>
</evidence>
<evidence type="ECO:0000259" key="3">
    <source>
        <dbReference type="Pfam" id="PF03144"/>
    </source>
</evidence>
<protein>
    <recommendedName>
        <fullName evidence="6">Translation elongation factor EFTu-like domain-containing protein</fullName>
    </recommendedName>
</protein>
<feature type="domain" description="Selenocysteine-specific elongation factor beta-barrel" evidence="4">
    <location>
        <begin position="144"/>
        <end position="204"/>
    </location>
</feature>
<dbReference type="InterPro" id="IPR004161">
    <property type="entry name" value="EFTu-like_2"/>
</dbReference>
<dbReference type="GO" id="GO:0005525">
    <property type="term" value="F:GTP binding"/>
    <property type="evidence" value="ECO:0007669"/>
    <property type="project" value="UniProtKB-KW"/>
</dbReference>
<dbReference type="Pfam" id="PF03144">
    <property type="entry name" value="GTP_EFTU_D2"/>
    <property type="match status" value="1"/>
</dbReference>
<dbReference type="InterPro" id="IPR050055">
    <property type="entry name" value="EF-Tu_GTPase"/>
</dbReference>
<dbReference type="Gene3D" id="2.40.30.10">
    <property type="entry name" value="Translation factors"/>
    <property type="match status" value="1"/>
</dbReference>
<gene>
    <name evidence="5" type="ORF">S06H3_59048</name>
</gene>
<dbReference type="SUPFAM" id="SSF50465">
    <property type="entry name" value="EF-Tu/eEF-1alpha/eIF2-gamma C-terminal domain"/>
    <property type="match status" value="1"/>
</dbReference>
<evidence type="ECO:0000256" key="1">
    <source>
        <dbReference type="ARBA" id="ARBA00022741"/>
    </source>
</evidence>
<name>X1NST8_9ZZZZ</name>
<dbReference type="PANTHER" id="PTHR43721">
    <property type="entry name" value="ELONGATION FACTOR TU-RELATED"/>
    <property type="match status" value="1"/>
</dbReference>
<keyword evidence="1" id="KW-0547">Nucleotide-binding</keyword>
<organism evidence="5">
    <name type="scientific">marine sediment metagenome</name>
    <dbReference type="NCBI Taxonomy" id="412755"/>
    <lineage>
        <taxon>unclassified sequences</taxon>
        <taxon>metagenomes</taxon>
        <taxon>ecological metagenomes</taxon>
    </lineage>
</organism>
<dbReference type="EMBL" id="BARV01038304">
    <property type="protein sequence ID" value="GAI47097.1"/>
    <property type="molecule type" value="Genomic_DNA"/>
</dbReference>
<dbReference type="InterPro" id="IPR057335">
    <property type="entry name" value="Beta-barrel_SelB"/>
</dbReference>
<feature type="non-terminal residue" evidence="5">
    <location>
        <position position="1"/>
    </location>
</feature>
<dbReference type="GO" id="GO:0003746">
    <property type="term" value="F:translation elongation factor activity"/>
    <property type="evidence" value="ECO:0007669"/>
    <property type="project" value="TreeGrafter"/>
</dbReference>
<dbReference type="Pfam" id="PF25461">
    <property type="entry name" value="Beta-barrel_SelB"/>
    <property type="match status" value="1"/>
</dbReference>
<dbReference type="InterPro" id="IPR009001">
    <property type="entry name" value="Transl_elong_EF1A/Init_IF2_C"/>
</dbReference>
<keyword evidence="2" id="KW-0342">GTP-binding</keyword>
<dbReference type="AlphaFoldDB" id="X1NST8"/>
<evidence type="ECO:0000313" key="5">
    <source>
        <dbReference type="EMBL" id="GAI47097.1"/>
    </source>
</evidence>
<feature type="domain" description="Translation elongation factor EFTu-like" evidence="3">
    <location>
        <begin position="57"/>
        <end position="124"/>
    </location>
</feature>
<reference evidence="5" key="1">
    <citation type="journal article" date="2014" name="Front. Microbiol.">
        <title>High frequency of phylogenetically diverse reductive dehalogenase-homologous genes in deep subseafloor sedimentary metagenomes.</title>
        <authorList>
            <person name="Kawai M."/>
            <person name="Futagami T."/>
            <person name="Toyoda A."/>
            <person name="Takaki Y."/>
            <person name="Nishi S."/>
            <person name="Hori S."/>
            <person name="Arai W."/>
            <person name="Tsubouchi T."/>
            <person name="Morono Y."/>
            <person name="Uchiyama I."/>
            <person name="Ito T."/>
            <person name="Fujiyama A."/>
            <person name="Inagaki F."/>
            <person name="Takami H."/>
        </authorList>
    </citation>
    <scope>NUCLEOTIDE SEQUENCE</scope>
    <source>
        <strain evidence="5">Expedition CK06-06</strain>
    </source>
</reference>
<dbReference type="InterPro" id="IPR009000">
    <property type="entry name" value="Transl_B-barrel_sf"/>
</dbReference>
<comment type="caution">
    <text evidence="5">The sequence shown here is derived from an EMBL/GenBank/DDBJ whole genome shotgun (WGS) entry which is preliminary data.</text>
</comment>
<dbReference type="SUPFAM" id="SSF50447">
    <property type="entry name" value="Translation proteins"/>
    <property type="match status" value="1"/>
</dbReference>
<dbReference type="PANTHER" id="PTHR43721:SF11">
    <property type="entry name" value="SELENOCYSTEINE-SPECIFIC ELONGATION FACTOR"/>
    <property type="match status" value="1"/>
</dbReference>
<sequence length="206" mass="22598">GTFLEDASIVPVSSITGEGFEEFYRTLADLVSQVTPKPSTGIFRMPIERTFSKQGFGTVVTGIPVSGKVSIGDDLEVLPQGIKGKVRHLEVYKQTDDTAYAGECTAINITDVIYRDIKRGNVITVPGYFEPTNSFVAHLRILPKSPRSITNRIPVEVHTGTTDVMGRVLLLEGDTIEPGQNAIVQILLEREIVIGPLDRYIVRLIS</sequence>
<proteinExistence type="predicted"/>
<dbReference type="GO" id="GO:0001514">
    <property type="term" value="P:selenocysteine incorporation"/>
    <property type="evidence" value="ECO:0007669"/>
    <property type="project" value="TreeGrafter"/>
</dbReference>